<dbReference type="GO" id="GO:0005737">
    <property type="term" value="C:cytoplasm"/>
    <property type="evidence" value="ECO:0007669"/>
    <property type="project" value="TreeGrafter"/>
</dbReference>
<dbReference type="InterPro" id="IPR058904">
    <property type="entry name" value="PARP4_MVP-ID"/>
</dbReference>
<dbReference type="AlphaFoldDB" id="A0AAW1FQV5"/>
<feature type="domain" description="PARP4 MVP-ID C-terminal" evidence="2">
    <location>
        <begin position="80"/>
        <end position="219"/>
    </location>
</feature>
<dbReference type="Pfam" id="PF26156">
    <property type="entry name" value="PARP4_MVP-ID"/>
    <property type="match status" value="1"/>
</dbReference>
<dbReference type="Proteomes" id="UP001488805">
    <property type="component" value="Unassembled WGS sequence"/>
</dbReference>
<organism evidence="3 4">
    <name type="scientific">Zoarces viviparus</name>
    <name type="common">Viviparous eelpout</name>
    <name type="synonym">Blennius viviparus</name>
    <dbReference type="NCBI Taxonomy" id="48416"/>
    <lineage>
        <taxon>Eukaryota</taxon>
        <taxon>Metazoa</taxon>
        <taxon>Chordata</taxon>
        <taxon>Craniata</taxon>
        <taxon>Vertebrata</taxon>
        <taxon>Euteleostomi</taxon>
        <taxon>Actinopterygii</taxon>
        <taxon>Neopterygii</taxon>
        <taxon>Teleostei</taxon>
        <taxon>Neoteleostei</taxon>
        <taxon>Acanthomorphata</taxon>
        <taxon>Eupercaria</taxon>
        <taxon>Perciformes</taxon>
        <taxon>Cottioidei</taxon>
        <taxon>Zoarcales</taxon>
        <taxon>Zoarcidae</taxon>
        <taxon>Zoarcinae</taxon>
        <taxon>Zoarces</taxon>
    </lineage>
</organism>
<dbReference type="InterPro" id="IPR031273">
    <property type="entry name" value="PARP4"/>
</dbReference>
<dbReference type="GO" id="GO:0003950">
    <property type="term" value="F:NAD+ poly-ADP-ribosyltransferase activity"/>
    <property type="evidence" value="ECO:0007669"/>
    <property type="project" value="InterPro"/>
</dbReference>
<protein>
    <recommendedName>
        <fullName evidence="2">PARP4 MVP-ID C-terminal domain-containing protein</fullName>
    </recommendedName>
</protein>
<reference evidence="3 4" key="1">
    <citation type="journal article" date="2024" name="Genome Biol. Evol.">
        <title>Chromosome-level genome assembly of the viviparous eelpout Zoarces viviparus.</title>
        <authorList>
            <person name="Fuhrmann N."/>
            <person name="Brasseur M.V."/>
            <person name="Bakowski C.E."/>
            <person name="Podsiadlowski L."/>
            <person name="Prost S."/>
            <person name="Krehenwinkel H."/>
            <person name="Mayer C."/>
        </authorList>
    </citation>
    <scope>NUCLEOTIDE SEQUENCE [LARGE SCALE GENOMIC DNA]</scope>
    <source>
        <strain evidence="3">NO-MEL_2022_Ind0_liver</strain>
    </source>
</reference>
<evidence type="ECO:0000259" key="2">
    <source>
        <dbReference type="Pfam" id="PF26156"/>
    </source>
</evidence>
<gene>
    <name evidence="3" type="ORF">VZT92_004879</name>
</gene>
<evidence type="ECO:0000313" key="4">
    <source>
        <dbReference type="Proteomes" id="UP001488805"/>
    </source>
</evidence>
<proteinExistence type="predicted"/>
<dbReference type="EMBL" id="JBCEZU010000034">
    <property type="protein sequence ID" value="KAK9537245.1"/>
    <property type="molecule type" value="Genomic_DNA"/>
</dbReference>
<name>A0AAW1FQV5_ZOAVI</name>
<keyword evidence="4" id="KW-1185">Reference proteome</keyword>
<dbReference type="PANTHER" id="PTHR46530">
    <property type="entry name" value="PROTEIN MONO-ADP-RIBOSYLTRANSFERASE PARP4"/>
    <property type="match status" value="1"/>
</dbReference>
<evidence type="ECO:0000313" key="3">
    <source>
        <dbReference type="EMBL" id="KAK9537245.1"/>
    </source>
</evidence>
<accession>A0AAW1FQV5</accession>
<sequence>MPAMASYKSRGKRQSDRPPVRGACYSGHQEELSRRGPPPPVRPDAEQPAAAARRFRRLSHQPASLRKSSDPEGPQLKWTKIFQMQHSEGYWELTTELGELMNVNVDLFANVFLKNKGIQSLGARAHADILRLVATLLVLQLMRVEKLEEGKLLRTLFSLDESSLPRPARWAEVKRAVDWVCWADRQYPCVCSRLEFGLSWETSTRQLLGFEGLPPFSALTGLKLQKTVGHLLVL</sequence>
<comment type="caution">
    <text evidence="3">The sequence shown here is derived from an EMBL/GenBank/DDBJ whole genome shotgun (WGS) entry which is preliminary data.</text>
</comment>
<evidence type="ECO:0000256" key="1">
    <source>
        <dbReference type="SAM" id="MobiDB-lite"/>
    </source>
</evidence>
<dbReference type="PANTHER" id="PTHR46530:SF1">
    <property type="entry name" value="PROTEIN MONO-ADP-RIBOSYLTRANSFERASE PARP4"/>
    <property type="match status" value="1"/>
</dbReference>
<feature type="region of interest" description="Disordered" evidence="1">
    <location>
        <begin position="1"/>
        <end position="72"/>
    </location>
</feature>